<dbReference type="OrthoDB" id="9804313at2"/>
<evidence type="ECO:0000256" key="5">
    <source>
        <dbReference type="ARBA" id="ARBA00023004"/>
    </source>
</evidence>
<dbReference type="GO" id="GO:0042586">
    <property type="term" value="F:peptide deformylase activity"/>
    <property type="evidence" value="ECO:0007669"/>
    <property type="project" value="UniProtKB-UniRule"/>
</dbReference>
<comment type="similarity">
    <text evidence="1 6">Belongs to the polypeptide deformylase family.</text>
</comment>
<dbReference type="NCBIfam" id="NF001159">
    <property type="entry name" value="PRK00150.1-3"/>
    <property type="match status" value="1"/>
</dbReference>
<evidence type="ECO:0000256" key="6">
    <source>
        <dbReference type="HAMAP-Rule" id="MF_00163"/>
    </source>
</evidence>
<dbReference type="GO" id="GO:0006412">
    <property type="term" value="P:translation"/>
    <property type="evidence" value="ECO:0007669"/>
    <property type="project" value="UniProtKB-UniRule"/>
</dbReference>
<keyword evidence="2 6" id="KW-0479">Metal-binding</keyword>
<dbReference type="EMBL" id="LRTV01000001">
    <property type="protein sequence ID" value="RFD80162.1"/>
    <property type="molecule type" value="Genomic_DNA"/>
</dbReference>
<keyword evidence="4 6" id="KW-0648">Protein biosynthesis</keyword>
<keyword evidence="3 6" id="KW-0378">Hydrolase</keyword>
<accession>A0A3E1J209</accession>
<dbReference type="PANTHER" id="PTHR10458">
    <property type="entry name" value="PEPTIDE DEFORMYLASE"/>
    <property type="match status" value="1"/>
</dbReference>
<dbReference type="Proteomes" id="UP000259221">
    <property type="component" value="Unassembled WGS sequence"/>
</dbReference>
<sequence>MSIRKIRVVPDPVLRTPCEEIREITPAVKHLVEDLLETVNDPGRAGLSANQIGVSLRAFSYNIDGRIGYVLNPVLETMSGEQYDDEGCLSVPGLWYKTRRANYARVRGIDLDGKTVVLEGEGLMARMLQHECDHLDGHIYLDRLEKDVRRQALRELRNSAV</sequence>
<dbReference type="AlphaFoldDB" id="A0A3E1J209"/>
<proteinExistence type="inferred from homology"/>
<dbReference type="CDD" id="cd00487">
    <property type="entry name" value="Pep_deformylase"/>
    <property type="match status" value="1"/>
</dbReference>
<dbReference type="Gene3D" id="3.90.45.10">
    <property type="entry name" value="Peptide deformylase"/>
    <property type="match status" value="1"/>
</dbReference>
<comment type="caution">
    <text evidence="7">The sequence shown here is derived from an EMBL/GenBank/DDBJ whole genome shotgun (WGS) entry which is preliminary data.</text>
</comment>
<dbReference type="InterPro" id="IPR023635">
    <property type="entry name" value="Peptide_deformylase"/>
</dbReference>
<dbReference type="Pfam" id="PF01327">
    <property type="entry name" value="Pep_deformylase"/>
    <property type="match status" value="1"/>
</dbReference>
<dbReference type="PANTHER" id="PTHR10458:SF2">
    <property type="entry name" value="PEPTIDE DEFORMYLASE, MITOCHONDRIAL"/>
    <property type="match status" value="1"/>
</dbReference>
<dbReference type="RefSeq" id="WP_116711759.1">
    <property type="nucleotide sequence ID" value="NZ_LRTV01000001.1"/>
</dbReference>
<dbReference type="PIRSF" id="PIRSF004749">
    <property type="entry name" value="Pep_def"/>
    <property type="match status" value="1"/>
</dbReference>
<evidence type="ECO:0000313" key="8">
    <source>
        <dbReference type="Proteomes" id="UP000259221"/>
    </source>
</evidence>
<feature type="active site" evidence="6">
    <location>
        <position position="131"/>
    </location>
</feature>
<dbReference type="GO" id="GO:0046872">
    <property type="term" value="F:metal ion binding"/>
    <property type="evidence" value="ECO:0007669"/>
    <property type="project" value="UniProtKB-KW"/>
</dbReference>
<gene>
    <name evidence="6" type="primary">def</name>
    <name evidence="7" type="ORF">AXE77_01220</name>
</gene>
<keyword evidence="5 6" id="KW-0408">Iron</keyword>
<feature type="binding site" evidence="6">
    <location>
        <position position="88"/>
    </location>
    <ligand>
        <name>Fe cation</name>
        <dbReference type="ChEBI" id="CHEBI:24875"/>
    </ligand>
</feature>
<name>A0A3E1J209_GARVA</name>
<dbReference type="HAMAP" id="MF_00163">
    <property type="entry name" value="Pep_deformylase"/>
    <property type="match status" value="1"/>
</dbReference>
<comment type="catalytic activity">
    <reaction evidence="6">
        <text>N-terminal N-formyl-L-methionyl-[peptide] + H2O = N-terminal L-methionyl-[peptide] + formate</text>
        <dbReference type="Rhea" id="RHEA:24420"/>
        <dbReference type="Rhea" id="RHEA-COMP:10639"/>
        <dbReference type="Rhea" id="RHEA-COMP:10640"/>
        <dbReference type="ChEBI" id="CHEBI:15377"/>
        <dbReference type="ChEBI" id="CHEBI:15740"/>
        <dbReference type="ChEBI" id="CHEBI:49298"/>
        <dbReference type="ChEBI" id="CHEBI:64731"/>
        <dbReference type="EC" id="3.5.1.88"/>
    </reaction>
</comment>
<dbReference type="EC" id="3.5.1.88" evidence="6"/>
<evidence type="ECO:0000256" key="3">
    <source>
        <dbReference type="ARBA" id="ARBA00022801"/>
    </source>
</evidence>
<evidence type="ECO:0000256" key="1">
    <source>
        <dbReference type="ARBA" id="ARBA00010759"/>
    </source>
</evidence>
<dbReference type="PRINTS" id="PR01576">
    <property type="entry name" value="PDEFORMYLASE"/>
</dbReference>
<dbReference type="InterPro" id="IPR036821">
    <property type="entry name" value="Peptide_deformylase_sf"/>
</dbReference>
<reference evidence="7 8" key="1">
    <citation type="submission" date="2016-02" db="EMBL/GenBank/DDBJ databases">
        <authorList>
            <person name="Alioto T."/>
            <person name="Alioto T."/>
        </authorList>
    </citation>
    <scope>NUCLEOTIDE SEQUENCE [LARGE SCALE GENOMIC DNA]</scope>
    <source>
        <strain evidence="7 8">NR010</strain>
    </source>
</reference>
<organism evidence="7 8">
    <name type="scientific">Gardnerella vaginalis</name>
    <dbReference type="NCBI Taxonomy" id="2702"/>
    <lineage>
        <taxon>Bacteria</taxon>
        <taxon>Bacillati</taxon>
        <taxon>Actinomycetota</taxon>
        <taxon>Actinomycetes</taxon>
        <taxon>Bifidobacteriales</taxon>
        <taxon>Bifidobacteriaceae</taxon>
        <taxon>Gardnerella</taxon>
    </lineage>
</organism>
<comment type="cofactor">
    <cofactor evidence="6">
        <name>Fe(2+)</name>
        <dbReference type="ChEBI" id="CHEBI:29033"/>
    </cofactor>
    <text evidence="6">Binds 1 Fe(2+) ion.</text>
</comment>
<dbReference type="SUPFAM" id="SSF56420">
    <property type="entry name" value="Peptide deformylase"/>
    <property type="match status" value="1"/>
</dbReference>
<feature type="binding site" evidence="6">
    <location>
        <position position="130"/>
    </location>
    <ligand>
        <name>Fe cation</name>
        <dbReference type="ChEBI" id="CHEBI:24875"/>
    </ligand>
</feature>
<comment type="function">
    <text evidence="6">Removes the formyl group from the N-terminal Met of newly synthesized proteins. Requires at least a dipeptide for an efficient rate of reaction. N-terminal L-methionine is a prerequisite for activity but the enzyme has broad specificity at other positions.</text>
</comment>
<evidence type="ECO:0000256" key="2">
    <source>
        <dbReference type="ARBA" id="ARBA00022723"/>
    </source>
</evidence>
<feature type="binding site" evidence="6">
    <location>
        <position position="134"/>
    </location>
    <ligand>
        <name>Fe cation</name>
        <dbReference type="ChEBI" id="CHEBI:24875"/>
    </ligand>
</feature>
<evidence type="ECO:0000256" key="4">
    <source>
        <dbReference type="ARBA" id="ARBA00022917"/>
    </source>
</evidence>
<evidence type="ECO:0000313" key="7">
    <source>
        <dbReference type="EMBL" id="RFD80162.1"/>
    </source>
</evidence>
<protein>
    <recommendedName>
        <fullName evidence="6">Peptide deformylase</fullName>
        <shortName evidence="6">PDF</shortName>
        <ecNumber evidence="6">3.5.1.88</ecNumber>
    </recommendedName>
    <alternativeName>
        <fullName evidence="6">Polypeptide deformylase</fullName>
    </alternativeName>
</protein>